<keyword evidence="2" id="KW-1133">Transmembrane helix</keyword>
<protein>
    <recommendedName>
        <fullName evidence="5">Glycosyltransferase RgtA/B/C/D-like domain-containing protein</fullName>
    </recommendedName>
</protein>
<sequence length="440" mass="47976">MTTADTSPDAPSPDADASPADPQAQGYMPPAVSAPRYWLLISVLVLLACALAAGFAMRMLSEEAGTNSYAVLVDSWLSGQLHSDTCFDGDCATFEGKTYVIFPPAPAAVALPFVALSGQGADFKHFMPLSMALLLAIGFIWSRLFAAAGPDQTRTLILLLALVFATPLYFVALRGDRVWFFAQLVGFFFVSMALWATIERRNAWLAGIMIGMAFLSRQMSILYAPLLFALLLHDDEPLLRINKERIAQALKLGVPILGAVGVYCLYNYVRFGAPLDTGYGYIAANILPGEENVITLRINDLGLFAQEYFLFNVVHMFFQGLHIDFGGTYTTKIMGVDSFGTSILAASPFLLLLVFVQRHRIAFIGLATAAAICGITLFYHSNGFSQYNVQRYALDWLPIAMLLLAPTVRTEWRGILAVLVGYAMVLNLVTMAALRISGTA</sequence>
<reference evidence="3 4" key="1">
    <citation type="journal article" date="2014" name="Front. Genet.">
        <title>Genome and metabolic network of "Candidatus Phaeomarinobacter ectocarpi" Ec32, a new candidate genus of Alphaproteobacteria frequently associated with brown algae.</title>
        <authorList>
            <person name="Dittami S.M."/>
            <person name="Barbeyron T."/>
            <person name="Boyen C."/>
            <person name="Cambefort J."/>
            <person name="Collet G."/>
            <person name="Delage L."/>
            <person name="Gobet A."/>
            <person name="Groisillier A."/>
            <person name="Leblanc C."/>
            <person name="Michel G."/>
            <person name="Scornet D."/>
            <person name="Siegel A."/>
            <person name="Tapia J.E."/>
            <person name="Tonon T."/>
        </authorList>
    </citation>
    <scope>NUCLEOTIDE SEQUENCE [LARGE SCALE GENOMIC DNA]</scope>
    <source>
        <strain evidence="3 4">Ec32</strain>
    </source>
</reference>
<keyword evidence="2" id="KW-0812">Transmembrane</keyword>
<dbReference type="EMBL" id="HG966617">
    <property type="protein sequence ID" value="CDO60360.1"/>
    <property type="molecule type" value="Genomic_DNA"/>
</dbReference>
<proteinExistence type="predicted"/>
<feature type="transmembrane region" description="Helical" evidence="2">
    <location>
        <begin position="152"/>
        <end position="171"/>
    </location>
</feature>
<feature type="region of interest" description="Disordered" evidence="1">
    <location>
        <begin position="1"/>
        <end position="25"/>
    </location>
</feature>
<evidence type="ECO:0008006" key="5">
    <source>
        <dbReference type="Google" id="ProtNLM"/>
    </source>
</evidence>
<feature type="transmembrane region" description="Helical" evidence="2">
    <location>
        <begin position="178"/>
        <end position="198"/>
    </location>
</feature>
<feature type="compositionally biased region" description="Low complexity" evidence="1">
    <location>
        <begin position="1"/>
        <end position="22"/>
    </location>
</feature>
<evidence type="ECO:0000256" key="2">
    <source>
        <dbReference type="SAM" id="Phobius"/>
    </source>
</evidence>
<feature type="transmembrane region" description="Helical" evidence="2">
    <location>
        <begin position="204"/>
        <end position="232"/>
    </location>
</feature>
<evidence type="ECO:0000313" key="3">
    <source>
        <dbReference type="EMBL" id="CDO60360.1"/>
    </source>
</evidence>
<dbReference type="Proteomes" id="UP000032160">
    <property type="component" value="Chromosome I"/>
</dbReference>
<feature type="transmembrane region" description="Helical" evidence="2">
    <location>
        <begin position="333"/>
        <end position="355"/>
    </location>
</feature>
<evidence type="ECO:0000313" key="4">
    <source>
        <dbReference type="Proteomes" id="UP000032160"/>
    </source>
</evidence>
<dbReference type="KEGG" id="pect:BN1012_Phect2147"/>
<dbReference type="OrthoDB" id="5495195at2"/>
<evidence type="ECO:0000256" key="1">
    <source>
        <dbReference type="SAM" id="MobiDB-lite"/>
    </source>
</evidence>
<feature type="transmembrane region" description="Helical" evidence="2">
    <location>
        <begin position="414"/>
        <end position="434"/>
    </location>
</feature>
<dbReference type="STRING" id="1458461.BN1012_Phect2147"/>
<feature type="transmembrane region" description="Helical" evidence="2">
    <location>
        <begin position="252"/>
        <end position="269"/>
    </location>
</feature>
<gene>
    <name evidence="3" type="ORF">BN1012_Phect2147</name>
</gene>
<feature type="transmembrane region" description="Helical" evidence="2">
    <location>
        <begin position="301"/>
        <end position="321"/>
    </location>
</feature>
<keyword evidence="2" id="KW-0472">Membrane</keyword>
<dbReference type="AlphaFoldDB" id="X5MMF3"/>
<dbReference type="RefSeq" id="WP_052534430.1">
    <property type="nucleotide sequence ID" value="NZ_HG966617.1"/>
</dbReference>
<accession>X5MMF3</accession>
<organism evidence="3 4">
    <name type="scientific">Candidatus Phaeomarinibacter ectocarpi</name>
    <dbReference type="NCBI Taxonomy" id="1458461"/>
    <lineage>
        <taxon>Bacteria</taxon>
        <taxon>Pseudomonadati</taxon>
        <taxon>Pseudomonadota</taxon>
        <taxon>Alphaproteobacteria</taxon>
        <taxon>Hyphomicrobiales</taxon>
        <taxon>Parvibaculaceae</taxon>
        <taxon>Candidatus Phaeomarinibacter</taxon>
    </lineage>
</organism>
<dbReference type="HOGENOM" id="CLU_679550_0_0_5"/>
<feature type="transmembrane region" description="Helical" evidence="2">
    <location>
        <begin position="361"/>
        <end position="380"/>
    </location>
</feature>
<dbReference type="PATRIC" id="fig|1458461.3.peg.2153"/>
<feature type="transmembrane region" description="Helical" evidence="2">
    <location>
        <begin position="37"/>
        <end position="57"/>
    </location>
</feature>
<feature type="transmembrane region" description="Helical" evidence="2">
    <location>
        <begin position="126"/>
        <end position="146"/>
    </location>
</feature>
<name>X5MMF3_9HYPH</name>
<keyword evidence="4" id="KW-1185">Reference proteome</keyword>